<dbReference type="Gene3D" id="3.40.630.30">
    <property type="match status" value="1"/>
</dbReference>
<dbReference type="Pfam" id="PF00583">
    <property type="entry name" value="Acetyltransf_1"/>
    <property type="match status" value="1"/>
</dbReference>
<dbReference type="Proteomes" id="UP000602532">
    <property type="component" value="Unassembled WGS sequence"/>
</dbReference>
<evidence type="ECO:0000313" key="5">
    <source>
        <dbReference type="Proteomes" id="UP000602532"/>
    </source>
</evidence>
<keyword evidence="5" id="KW-1185">Reference proteome</keyword>
<dbReference type="InterPro" id="IPR000182">
    <property type="entry name" value="GNAT_dom"/>
</dbReference>
<gene>
    <name evidence="4" type="ORF">H9622_07310</name>
</gene>
<name>A0ABR8X231_9MICO</name>
<dbReference type="CDD" id="cd04301">
    <property type="entry name" value="NAT_SF"/>
    <property type="match status" value="1"/>
</dbReference>
<dbReference type="InterPro" id="IPR050832">
    <property type="entry name" value="Bact_Acetyltransf"/>
</dbReference>
<dbReference type="RefSeq" id="WP_191765749.1">
    <property type="nucleotide sequence ID" value="NZ_JACSPM010000002.1"/>
</dbReference>
<keyword evidence="1" id="KW-0808">Transferase</keyword>
<dbReference type="PANTHER" id="PTHR43877:SF1">
    <property type="entry name" value="ACETYLTRANSFERASE"/>
    <property type="match status" value="1"/>
</dbReference>
<organism evidence="4 5">
    <name type="scientific">Microbacterium gallinarum</name>
    <dbReference type="NCBI Taxonomy" id="2762209"/>
    <lineage>
        <taxon>Bacteria</taxon>
        <taxon>Bacillati</taxon>
        <taxon>Actinomycetota</taxon>
        <taxon>Actinomycetes</taxon>
        <taxon>Micrococcales</taxon>
        <taxon>Microbacteriaceae</taxon>
        <taxon>Microbacterium</taxon>
    </lineage>
</organism>
<dbReference type="InterPro" id="IPR016181">
    <property type="entry name" value="Acyl_CoA_acyltransferase"/>
</dbReference>
<dbReference type="PANTHER" id="PTHR43877">
    <property type="entry name" value="AMINOALKYLPHOSPHONATE N-ACETYLTRANSFERASE-RELATED-RELATED"/>
    <property type="match status" value="1"/>
</dbReference>
<dbReference type="EMBL" id="JACSPM010000002">
    <property type="protein sequence ID" value="MBD8023399.1"/>
    <property type="molecule type" value="Genomic_DNA"/>
</dbReference>
<evidence type="ECO:0000256" key="1">
    <source>
        <dbReference type="ARBA" id="ARBA00022679"/>
    </source>
</evidence>
<feature type="domain" description="N-acetyltransferase" evidence="3">
    <location>
        <begin position="4"/>
        <end position="177"/>
    </location>
</feature>
<reference evidence="4 5" key="1">
    <citation type="submission" date="2020-08" db="EMBL/GenBank/DDBJ databases">
        <title>A Genomic Blueprint of the Chicken Gut Microbiome.</title>
        <authorList>
            <person name="Gilroy R."/>
            <person name="Ravi A."/>
            <person name="Getino M."/>
            <person name="Pursley I."/>
            <person name="Horton D.L."/>
            <person name="Alikhan N.-F."/>
            <person name="Baker D."/>
            <person name="Gharbi K."/>
            <person name="Hall N."/>
            <person name="Watson M."/>
            <person name="Adriaenssens E.M."/>
            <person name="Foster-Nyarko E."/>
            <person name="Jarju S."/>
            <person name="Secka A."/>
            <person name="Antonio M."/>
            <person name="Oren A."/>
            <person name="Chaudhuri R."/>
            <person name="La Ragione R.M."/>
            <person name="Hildebrand F."/>
            <person name="Pallen M.J."/>
        </authorList>
    </citation>
    <scope>NUCLEOTIDE SEQUENCE [LARGE SCALE GENOMIC DNA]</scope>
    <source>
        <strain evidence="4 5">Sa1CUA4</strain>
    </source>
</reference>
<dbReference type="SUPFAM" id="SSF55729">
    <property type="entry name" value="Acyl-CoA N-acyltransferases (Nat)"/>
    <property type="match status" value="1"/>
</dbReference>
<protein>
    <submittedName>
        <fullName evidence="4">GNAT family N-acetyltransferase</fullName>
    </submittedName>
</protein>
<evidence type="ECO:0000259" key="3">
    <source>
        <dbReference type="PROSITE" id="PS51186"/>
    </source>
</evidence>
<sequence length="178" mass="18888">MSDPHVRRVLASDGARLRALRLEALQDPAAGIAFLESYDEAVVRPADFWEARAIGAALSGSAAQFIAEAGPAWVGTLTILIPEPSVPDYFGRVREEGTALAVAVYVSPSHRGHGVVDALMAAGAEWARHQGCDRLLLDVHQDNARAQAAYLRLGFSPTGSTIDGQNGRELEMGRGLSG</sequence>
<dbReference type="PROSITE" id="PS51186">
    <property type="entry name" value="GNAT"/>
    <property type="match status" value="1"/>
</dbReference>
<evidence type="ECO:0000313" key="4">
    <source>
        <dbReference type="EMBL" id="MBD8023399.1"/>
    </source>
</evidence>
<accession>A0ABR8X231</accession>
<evidence type="ECO:0000256" key="2">
    <source>
        <dbReference type="ARBA" id="ARBA00023315"/>
    </source>
</evidence>
<keyword evidence="2" id="KW-0012">Acyltransferase</keyword>
<comment type="caution">
    <text evidence="4">The sequence shown here is derived from an EMBL/GenBank/DDBJ whole genome shotgun (WGS) entry which is preliminary data.</text>
</comment>
<proteinExistence type="predicted"/>